<organism evidence="2 3">
    <name type="scientific">Orbilia javanica</name>
    <dbReference type="NCBI Taxonomy" id="47235"/>
    <lineage>
        <taxon>Eukaryota</taxon>
        <taxon>Fungi</taxon>
        <taxon>Dikarya</taxon>
        <taxon>Ascomycota</taxon>
        <taxon>Pezizomycotina</taxon>
        <taxon>Orbiliomycetes</taxon>
        <taxon>Orbiliales</taxon>
        <taxon>Orbiliaceae</taxon>
        <taxon>Orbilia</taxon>
    </lineage>
</organism>
<gene>
    <name evidence="2" type="ORF">TWF718_000979</name>
</gene>
<feature type="compositionally biased region" description="Basic and acidic residues" evidence="1">
    <location>
        <begin position="109"/>
        <end position="131"/>
    </location>
</feature>
<proteinExistence type="predicted"/>
<protein>
    <submittedName>
        <fullName evidence="2">Uncharacterized protein</fullName>
    </submittedName>
</protein>
<keyword evidence="3" id="KW-1185">Reference proteome</keyword>
<feature type="region of interest" description="Disordered" evidence="1">
    <location>
        <begin position="60"/>
        <end position="95"/>
    </location>
</feature>
<dbReference type="Proteomes" id="UP001313282">
    <property type="component" value="Unassembled WGS sequence"/>
</dbReference>
<dbReference type="EMBL" id="JAVHNR010000001">
    <property type="protein sequence ID" value="KAK6356639.1"/>
    <property type="molecule type" value="Genomic_DNA"/>
</dbReference>
<evidence type="ECO:0000256" key="1">
    <source>
        <dbReference type="SAM" id="MobiDB-lite"/>
    </source>
</evidence>
<feature type="compositionally biased region" description="Basic residues" evidence="1">
    <location>
        <begin position="60"/>
        <end position="74"/>
    </location>
</feature>
<feature type="region of interest" description="Disordered" evidence="1">
    <location>
        <begin position="109"/>
        <end position="143"/>
    </location>
</feature>
<reference evidence="2 3" key="1">
    <citation type="submission" date="2019-10" db="EMBL/GenBank/DDBJ databases">
        <authorList>
            <person name="Palmer J.M."/>
        </authorList>
    </citation>
    <scope>NUCLEOTIDE SEQUENCE [LARGE SCALE GENOMIC DNA]</scope>
    <source>
        <strain evidence="2 3">TWF718</strain>
    </source>
</reference>
<evidence type="ECO:0000313" key="2">
    <source>
        <dbReference type="EMBL" id="KAK6356639.1"/>
    </source>
</evidence>
<accession>A0AAN8RGG3</accession>
<sequence>MSHICKYICACGMGRRDIGVGRRIEMVASLVNKSSGQDPSAPKDSTYLHTYRRTYIQILRRGKAKQSKAGKAKQGRMDNLGRQHAAGGEGNSFSPHLSSVEFWEIRRLKQQGKERKREKREKQRREGEGKRAFAGWRARARKR</sequence>
<name>A0AAN8RGG3_9PEZI</name>
<comment type="caution">
    <text evidence="2">The sequence shown here is derived from an EMBL/GenBank/DDBJ whole genome shotgun (WGS) entry which is preliminary data.</text>
</comment>
<dbReference type="AlphaFoldDB" id="A0AAN8RGG3"/>
<evidence type="ECO:0000313" key="3">
    <source>
        <dbReference type="Proteomes" id="UP001313282"/>
    </source>
</evidence>